<protein>
    <recommendedName>
        <fullName evidence="9">DNA annealing helicase and endonuclease ZRANB3</fullName>
    </recommendedName>
</protein>
<dbReference type="InterPro" id="IPR001650">
    <property type="entry name" value="Helicase_C-like"/>
</dbReference>
<dbReference type="GO" id="GO:0009536">
    <property type="term" value="C:plastid"/>
    <property type="evidence" value="ECO:0007669"/>
    <property type="project" value="UniProtKB-SubCell"/>
</dbReference>
<dbReference type="GO" id="GO:0008270">
    <property type="term" value="F:zinc ion binding"/>
    <property type="evidence" value="ECO:0007669"/>
    <property type="project" value="InterPro"/>
</dbReference>
<dbReference type="GO" id="GO:0043596">
    <property type="term" value="C:nuclear replication fork"/>
    <property type="evidence" value="ECO:0007669"/>
    <property type="project" value="TreeGrafter"/>
</dbReference>
<dbReference type="InterPro" id="IPR043128">
    <property type="entry name" value="Rev_trsase/Diguanyl_cyclase"/>
</dbReference>
<evidence type="ECO:0008006" key="9">
    <source>
        <dbReference type="Google" id="ProtNLM"/>
    </source>
</evidence>
<dbReference type="GO" id="GO:0005524">
    <property type="term" value="F:ATP binding"/>
    <property type="evidence" value="ECO:0007669"/>
    <property type="project" value="InterPro"/>
</dbReference>
<dbReference type="GO" id="GO:0003676">
    <property type="term" value="F:nucleic acid binding"/>
    <property type="evidence" value="ECO:0007669"/>
    <property type="project" value="InterPro"/>
</dbReference>
<feature type="region of interest" description="Disordered" evidence="3">
    <location>
        <begin position="312"/>
        <end position="347"/>
    </location>
</feature>
<evidence type="ECO:0000259" key="4">
    <source>
        <dbReference type="PROSITE" id="PS50878"/>
    </source>
</evidence>
<dbReference type="CDD" id="cd18793">
    <property type="entry name" value="SF2_C_SNF"/>
    <property type="match status" value="1"/>
</dbReference>
<dbReference type="InterPro" id="IPR003615">
    <property type="entry name" value="HNH_nuc"/>
</dbReference>
<evidence type="ECO:0000313" key="7">
    <source>
        <dbReference type="EMBL" id="VFQ82132.1"/>
    </source>
</evidence>
<dbReference type="EMBL" id="OOIL02002322">
    <property type="protein sequence ID" value="VFQ82132.1"/>
    <property type="molecule type" value="Genomic_DNA"/>
</dbReference>
<evidence type="ECO:0000259" key="5">
    <source>
        <dbReference type="PROSITE" id="PS51192"/>
    </source>
</evidence>
<evidence type="ECO:0000313" key="8">
    <source>
        <dbReference type="Proteomes" id="UP000595140"/>
    </source>
</evidence>
<dbReference type="Pfam" id="PF00271">
    <property type="entry name" value="Helicase_C"/>
    <property type="match status" value="1"/>
</dbReference>
<gene>
    <name evidence="7" type="ORF">CCAM_LOCUS23908</name>
</gene>
<dbReference type="Proteomes" id="UP000595140">
    <property type="component" value="Unassembled WGS sequence"/>
</dbReference>
<dbReference type="InterPro" id="IPR038718">
    <property type="entry name" value="SNF2-like_sf"/>
</dbReference>
<dbReference type="PANTHER" id="PTHR45766">
    <property type="entry name" value="DNA ANNEALING HELICASE AND ENDONUCLEASE ZRANB3 FAMILY MEMBER"/>
    <property type="match status" value="1"/>
</dbReference>
<evidence type="ECO:0000256" key="3">
    <source>
        <dbReference type="SAM" id="MobiDB-lite"/>
    </source>
</evidence>
<dbReference type="InterPro" id="IPR002711">
    <property type="entry name" value="HNH"/>
</dbReference>
<dbReference type="GO" id="GO:0004520">
    <property type="term" value="F:DNA endonuclease activity"/>
    <property type="evidence" value="ECO:0007669"/>
    <property type="project" value="TreeGrafter"/>
</dbReference>
<dbReference type="Gene3D" id="1.10.30.50">
    <property type="match status" value="1"/>
</dbReference>
<dbReference type="PANTHER" id="PTHR45766:SF5">
    <property type="entry name" value="SNF2 DOMAIN-CONTAINING PROTEIN _ HELICASE DOMAIN-CONTAINING PROTEIN _ HNH ENDONUCLEASE DOMAIN-CONTAINING PROTEIN"/>
    <property type="match status" value="1"/>
</dbReference>
<dbReference type="InterPro" id="IPR000330">
    <property type="entry name" value="SNF2_N"/>
</dbReference>
<dbReference type="CDD" id="cd00085">
    <property type="entry name" value="HNHc"/>
    <property type="match status" value="1"/>
</dbReference>
<dbReference type="PROSITE" id="PS50878">
    <property type="entry name" value="RT_POL"/>
    <property type="match status" value="1"/>
</dbReference>
<dbReference type="InterPro" id="IPR000477">
    <property type="entry name" value="RT_dom"/>
</dbReference>
<dbReference type="GO" id="GO:0031297">
    <property type="term" value="P:replication fork processing"/>
    <property type="evidence" value="ECO:0007669"/>
    <property type="project" value="TreeGrafter"/>
</dbReference>
<evidence type="ECO:0000256" key="2">
    <source>
        <dbReference type="ARBA" id="ARBA00022801"/>
    </source>
</evidence>
<dbReference type="GO" id="GO:0016787">
    <property type="term" value="F:hydrolase activity"/>
    <property type="evidence" value="ECO:0007669"/>
    <property type="project" value="UniProtKB-KW"/>
</dbReference>
<feature type="compositionally biased region" description="Polar residues" evidence="3">
    <location>
        <begin position="315"/>
        <end position="324"/>
    </location>
</feature>
<feature type="compositionally biased region" description="Basic and acidic residues" evidence="3">
    <location>
        <begin position="276"/>
        <end position="288"/>
    </location>
</feature>
<dbReference type="Pfam" id="PF01844">
    <property type="entry name" value="HNH"/>
    <property type="match status" value="1"/>
</dbReference>
<dbReference type="SMART" id="SM00487">
    <property type="entry name" value="DEXDc"/>
    <property type="match status" value="1"/>
</dbReference>
<feature type="domain" description="Reverse transcriptase" evidence="4">
    <location>
        <begin position="1"/>
        <end position="132"/>
    </location>
</feature>
<dbReference type="InterPro" id="IPR027417">
    <property type="entry name" value="P-loop_NTPase"/>
</dbReference>
<feature type="domain" description="Helicase C-terminal" evidence="6">
    <location>
        <begin position="805"/>
        <end position="963"/>
    </location>
</feature>
<proteinExistence type="predicted"/>
<accession>A0A484M026</accession>
<evidence type="ECO:0000259" key="6">
    <source>
        <dbReference type="PROSITE" id="PS51194"/>
    </source>
</evidence>
<dbReference type="Gene3D" id="3.40.50.10810">
    <property type="entry name" value="Tandem AAA-ATPase domain"/>
    <property type="match status" value="1"/>
</dbReference>
<dbReference type="InterPro" id="IPR043502">
    <property type="entry name" value="DNA/RNA_pol_sf"/>
</dbReference>
<dbReference type="PROSITE" id="PS51194">
    <property type="entry name" value="HELICASE_CTER"/>
    <property type="match status" value="1"/>
</dbReference>
<reference evidence="7 8" key="1">
    <citation type="submission" date="2018-04" db="EMBL/GenBank/DDBJ databases">
        <authorList>
            <person name="Vogel A."/>
        </authorList>
    </citation>
    <scope>NUCLEOTIDE SEQUENCE [LARGE SCALE GENOMIC DNA]</scope>
</reference>
<dbReference type="Gene3D" id="3.40.50.300">
    <property type="entry name" value="P-loop containing nucleotide triphosphate hydrolases"/>
    <property type="match status" value="1"/>
</dbReference>
<sequence length="1456" mass="165195">MYEGAKTRVWTVGGDLEHFPVVMGLHQGSALSPFLFALVMDELTKHLPEEVSWCMLFADDIVLVDETRSGVNDKLEVWRTTLESKGFRINRTKTKYMECKFSGITQKIDEEVKIESQAIPKRESFKYLGSIVQGDEEIDDDVAHRIGKMKVAEMRMLRWMCGYTRRDMIRKEVIRDKVGVASVADKMREARLRWFGHVKRRCEDAPVRRCERLAVAGVRRSRGRPKKNWGEAIRQDITQLQLKEDMTIDMKVWRSRIRIEAISTIQAPSCSNPKMDVGKDEITSEQRRRAEANRLAALAKRKTNQESWKLLKCQKPSSESTPSNAVFHKPDPVSAPNPLHKPESSSPPLERFRARLEICSADSFSVTPVPVQGHPYPGQEACFEKLRDILSYVVPSHYTQNTGGGRGCVYKLTDYEAVLRSIKGCKDVECEEIPWGTLNVVEKLSHSIIPGRWIPCRPEHLPDEKVNELINRLPKTLLDTLLPFQLEGIRFGLRRGGRCLIADEMGLGKTLQAIAIASCFMNEGPTLIVCPAILRYSWAEELEHWISCLPSDIHLVFGHQDNPSHLSRIPRFVVISYTMLKRLKRSILDHEWAIIIIDESHHLRCSKKKSEPEEIKAVLDVAVNIKRLILLSGTPSLSRPYDIFHQINMLWPGLLGKTKYDFAKTYCSIRLVQGCRGKAFYDFSKGTRLEELHMLLKQTVMIRRLKEHVLVQLPPKRRQIIRLVLKKSDIAYAVALTEASGGNAPTLDGNRTDAENTVVNALEEDEDNSGNQDCSVKLSDQALGIAKLSGFCEWLSIHPVITEIDGDETVSASCSSHKMIIFAHHHKVLDGVQEFVSEKGISYVRIDGHTPAYDRQSAIQSFQSSKELKIAIIGILAGGSGLNLSAAQNVVFLELPKEPAHMQQAEDRAHRRGQKNAVNIYIFCAKDTSDEVRWQNLNKSLHRVSSTMNGKYDAIQEIEVDVVSDVGRTDKIEERLSGGKNGQQLLLQSIENQNASYNESEKMMSNGNQEHNENCTHPSLSCSKNLEQATTIAKIDTSCSSDSSDSSECNREEEIGDCGSVKQIESNNSSSSNLKSLRFEVSSYTGRIHLYACIPGIDTRPRPLFENFRQEELNFPSFPVDNEEKNYKCIKDDPAYNHVLKSFIDEWNSLRPIKQRKLMGKPLQLPLSTELCCLNENIDYDDEGLLKARSKKRTTPLNEISHPLPSNATWKSVRLGSSNKKERIFTQGWSNKDEPLCKLCQSVCKKSCAKAPEYFEDLFCSLDCHEEYRLRTSRRYMRERLFEIEHGICTNCQLNCHKLVKHIRLLSHDKREDHINKVAPHIAKRKKLLEKLVHDPNEGNAWHADHITPVYKGGGECFLENMRTLCVACHADVTAAQRKERQLVRLNAKKHLQVIMRNFKTAVDPNTANNKTEDTRQCQDRERMEEDNLLIHIPGSSYSVLKSSNTAGSGEEASPS</sequence>
<dbReference type="InterPro" id="IPR014001">
    <property type="entry name" value="Helicase_ATP-bd"/>
</dbReference>
<feature type="domain" description="Helicase ATP-binding" evidence="5">
    <location>
        <begin position="490"/>
        <end position="653"/>
    </location>
</feature>
<dbReference type="InterPro" id="IPR049730">
    <property type="entry name" value="SNF2/RAD54-like_C"/>
</dbReference>
<feature type="region of interest" description="Disordered" evidence="3">
    <location>
        <begin position="268"/>
        <end position="288"/>
    </location>
</feature>
<evidence type="ECO:0000256" key="1">
    <source>
        <dbReference type="ARBA" id="ARBA00004474"/>
    </source>
</evidence>
<dbReference type="Gene3D" id="3.30.70.270">
    <property type="match status" value="1"/>
</dbReference>
<dbReference type="SUPFAM" id="SSF52540">
    <property type="entry name" value="P-loop containing nucleoside triphosphate hydrolases"/>
    <property type="match status" value="2"/>
</dbReference>
<keyword evidence="8" id="KW-1185">Reference proteome</keyword>
<dbReference type="SMART" id="SM00490">
    <property type="entry name" value="HELICc"/>
    <property type="match status" value="1"/>
</dbReference>
<dbReference type="FunFam" id="3.40.50.10810:FF:000065">
    <property type="entry name" value="SNF2 DNA repair protein, putative"/>
    <property type="match status" value="1"/>
</dbReference>
<keyword evidence="2" id="KW-0378">Hydrolase</keyword>
<dbReference type="Pfam" id="PF00078">
    <property type="entry name" value="RVT_1"/>
    <property type="match status" value="1"/>
</dbReference>
<dbReference type="PROSITE" id="PS51192">
    <property type="entry name" value="HELICASE_ATP_BIND_1"/>
    <property type="match status" value="1"/>
</dbReference>
<dbReference type="GO" id="GO:0006281">
    <property type="term" value="P:DNA repair"/>
    <property type="evidence" value="ECO:0007669"/>
    <property type="project" value="TreeGrafter"/>
</dbReference>
<organism evidence="7 8">
    <name type="scientific">Cuscuta campestris</name>
    <dbReference type="NCBI Taxonomy" id="132261"/>
    <lineage>
        <taxon>Eukaryota</taxon>
        <taxon>Viridiplantae</taxon>
        <taxon>Streptophyta</taxon>
        <taxon>Embryophyta</taxon>
        <taxon>Tracheophyta</taxon>
        <taxon>Spermatophyta</taxon>
        <taxon>Magnoliopsida</taxon>
        <taxon>eudicotyledons</taxon>
        <taxon>Gunneridae</taxon>
        <taxon>Pentapetalae</taxon>
        <taxon>asterids</taxon>
        <taxon>lamiids</taxon>
        <taxon>Solanales</taxon>
        <taxon>Convolvulaceae</taxon>
        <taxon>Cuscuteae</taxon>
        <taxon>Cuscuta</taxon>
        <taxon>Cuscuta subgen. Grammica</taxon>
        <taxon>Cuscuta sect. Cleistogrammica</taxon>
    </lineage>
</organism>
<dbReference type="SUPFAM" id="SSF56672">
    <property type="entry name" value="DNA/RNA polymerases"/>
    <property type="match status" value="1"/>
</dbReference>
<dbReference type="Pfam" id="PF00176">
    <property type="entry name" value="SNF2-rel_dom"/>
    <property type="match status" value="1"/>
</dbReference>
<dbReference type="OrthoDB" id="2801544at2759"/>
<name>A0A484M026_9ASTE</name>
<comment type="subcellular location">
    <subcellularLocation>
        <location evidence="1">Plastid</location>
    </subcellularLocation>
</comment>